<accession>A0A9W7J192</accession>
<evidence type="ECO:0000259" key="1">
    <source>
        <dbReference type="Pfam" id="PF07727"/>
    </source>
</evidence>
<dbReference type="InterPro" id="IPR013103">
    <property type="entry name" value="RVT_2"/>
</dbReference>
<dbReference type="InterPro" id="IPR043502">
    <property type="entry name" value="DNA/RNA_pol_sf"/>
</dbReference>
<dbReference type="AlphaFoldDB" id="A0A9W7J192"/>
<dbReference type="PANTHER" id="PTHR11439:SF470">
    <property type="entry name" value="CYSTEINE-RICH RLK (RECEPTOR-LIKE PROTEIN KINASE) 8"/>
    <property type="match status" value="1"/>
</dbReference>
<sequence>MTTFKVLLSLAASKRWHLLQLDVNNAFLNGLLDEEVYMKLPLGYHTGSHDSNLVCKLHKSIYGLKQASRQWFNVFSEVVLKLGFQQSSAEHTLFVKGSGDDMVVLLVYVDDIILASKQLPLLAEVHSSLQQHFKLKDLGQLRYFLGFEVAQNSTGISLSQRHYALKLLEDTGSLAKKPAPTPMTPSLKLSATDGELLEDAQLYRRLIGRLLYLTHTRPDITYTVHLLSQFVSAPRQPHLLAAHHLLSYIKQTHGLGLFFSSTSSTQLTSFVDVNYSSCSDTRRSITVIVRF</sequence>
<reference evidence="2" key="1">
    <citation type="submission" date="2023-05" db="EMBL/GenBank/DDBJ databases">
        <title>Genome and transcriptome analyses reveal genes involved in the formation of fine ridges on petal epidermal cells in Hibiscus trionum.</title>
        <authorList>
            <person name="Koshimizu S."/>
            <person name="Masuda S."/>
            <person name="Ishii T."/>
            <person name="Shirasu K."/>
            <person name="Hoshino A."/>
            <person name="Arita M."/>
        </authorList>
    </citation>
    <scope>NUCLEOTIDE SEQUENCE</scope>
    <source>
        <strain evidence="2">Hamamatsu line</strain>
    </source>
</reference>
<proteinExistence type="predicted"/>
<feature type="domain" description="Reverse transcriptase Ty1/copia-type" evidence="1">
    <location>
        <begin position="4"/>
        <end position="184"/>
    </location>
</feature>
<dbReference type="SUPFAM" id="SSF56672">
    <property type="entry name" value="DNA/RNA polymerases"/>
    <property type="match status" value="1"/>
</dbReference>
<name>A0A9W7J192_HIBTR</name>
<evidence type="ECO:0000313" key="2">
    <source>
        <dbReference type="EMBL" id="GMJ03599.1"/>
    </source>
</evidence>
<gene>
    <name evidence="2" type="ORF">HRI_004029100</name>
</gene>
<dbReference type="Pfam" id="PF07727">
    <property type="entry name" value="RVT_2"/>
    <property type="match status" value="1"/>
</dbReference>
<comment type="caution">
    <text evidence="2">The sequence shown here is derived from an EMBL/GenBank/DDBJ whole genome shotgun (WGS) entry which is preliminary data.</text>
</comment>
<keyword evidence="2" id="KW-0418">Kinase</keyword>
<protein>
    <submittedName>
        <fullName evidence="2">Cysteine-rich RLK (RECEPTOR-like protein kinase) 8</fullName>
    </submittedName>
</protein>
<keyword evidence="2" id="KW-0808">Transferase</keyword>
<dbReference type="EMBL" id="BSYR01000037">
    <property type="protein sequence ID" value="GMJ03599.1"/>
    <property type="molecule type" value="Genomic_DNA"/>
</dbReference>
<dbReference type="GO" id="GO:0016301">
    <property type="term" value="F:kinase activity"/>
    <property type="evidence" value="ECO:0007669"/>
    <property type="project" value="UniProtKB-KW"/>
</dbReference>
<dbReference type="OrthoDB" id="414945at2759"/>
<organism evidence="2 3">
    <name type="scientific">Hibiscus trionum</name>
    <name type="common">Flower of an hour</name>
    <dbReference type="NCBI Taxonomy" id="183268"/>
    <lineage>
        <taxon>Eukaryota</taxon>
        <taxon>Viridiplantae</taxon>
        <taxon>Streptophyta</taxon>
        <taxon>Embryophyta</taxon>
        <taxon>Tracheophyta</taxon>
        <taxon>Spermatophyta</taxon>
        <taxon>Magnoliopsida</taxon>
        <taxon>eudicotyledons</taxon>
        <taxon>Gunneridae</taxon>
        <taxon>Pentapetalae</taxon>
        <taxon>rosids</taxon>
        <taxon>malvids</taxon>
        <taxon>Malvales</taxon>
        <taxon>Malvaceae</taxon>
        <taxon>Malvoideae</taxon>
        <taxon>Hibiscus</taxon>
    </lineage>
</organism>
<keyword evidence="3" id="KW-1185">Reference proteome</keyword>
<dbReference type="PANTHER" id="PTHR11439">
    <property type="entry name" value="GAG-POL-RELATED RETROTRANSPOSON"/>
    <property type="match status" value="1"/>
</dbReference>
<dbReference type="Proteomes" id="UP001165190">
    <property type="component" value="Unassembled WGS sequence"/>
</dbReference>
<evidence type="ECO:0000313" key="3">
    <source>
        <dbReference type="Proteomes" id="UP001165190"/>
    </source>
</evidence>